<dbReference type="EC" id="2.7.6.3" evidence="5"/>
<organism evidence="7 8">
    <name type="scientific">Candidatus Methanoperedens nitratireducens</name>
    <dbReference type="NCBI Taxonomy" id="1392998"/>
    <lineage>
        <taxon>Archaea</taxon>
        <taxon>Methanobacteriati</taxon>
        <taxon>Methanobacteriota</taxon>
        <taxon>Stenosarchaea group</taxon>
        <taxon>Methanomicrobia</taxon>
        <taxon>Methanosarcinales</taxon>
        <taxon>ANME-2 cluster</taxon>
        <taxon>Candidatus Methanoperedentaceae</taxon>
        <taxon>Candidatus Methanoperedens</taxon>
    </lineage>
</organism>
<evidence type="ECO:0000256" key="4">
    <source>
        <dbReference type="ARBA" id="ARBA00022840"/>
    </source>
</evidence>
<dbReference type="InterPro" id="IPR002826">
    <property type="entry name" value="MptE-like"/>
</dbReference>
<dbReference type="PANTHER" id="PTHR39648:SF1">
    <property type="entry name" value="6-HYDROXYMETHYL-7,8-DIHYDROPTERIN PYROPHOSPHOKINASE"/>
    <property type="match status" value="1"/>
</dbReference>
<feature type="domain" description="6-hydroxymethylpterin diphosphokinase MptE-like" evidence="6">
    <location>
        <begin position="47"/>
        <end position="194"/>
    </location>
</feature>
<comment type="similarity">
    <text evidence="5">Belongs to the archaeal 6-HMPDK family.</text>
</comment>
<evidence type="ECO:0000256" key="5">
    <source>
        <dbReference type="HAMAP-Rule" id="MF_02131"/>
    </source>
</evidence>
<name>A0A284VJ98_9EURY</name>
<protein>
    <recommendedName>
        <fullName evidence="5">6-hydroxymethyl-7,8-dihydropterin pyrophosphokinase</fullName>
        <shortName evidence="5">HPPK</shortName>
        <ecNumber evidence="5">2.7.6.3</ecNumber>
    </recommendedName>
    <alternativeName>
        <fullName evidence="5">2-amino-4-hydroxy-6-hydroxymethyldihydropteridine pyrophosphokinase</fullName>
    </alternativeName>
    <alternativeName>
        <fullName evidence="5">6-hydroxymethyl-7,8-dihydropterin diphosphokinase</fullName>
        <shortName evidence="5">6-HMPDK</shortName>
    </alternativeName>
    <alternativeName>
        <fullName evidence="5">7,8-dihydro-6-hydroxymethylpterin diphosphokinase</fullName>
    </alternativeName>
    <alternativeName>
        <fullName evidence="5">7,8-dihydro-6-hydroxymethylpterin pyrophosphokinase</fullName>
        <shortName evidence="5">PPPK</shortName>
    </alternativeName>
</protein>
<dbReference type="GO" id="GO:0000287">
    <property type="term" value="F:magnesium ion binding"/>
    <property type="evidence" value="ECO:0007669"/>
    <property type="project" value="UniProtKB-UniRule"/>
</dbReference>
<keyword evidence="4 5" id="KW-0067">ATP-binding</keyword>
<dbReference type="UniPathway" id="UPA00065"/>
<dbReference type="AlphaFoldDB" id="A0A284VJ98"/>
<evidence type="ECO:0000313" key="8">
    <source>
        <dbReference type="Proteomes" id="UP000218615"/>
    </source>
</evidence>
<dbReference type="HAMAP" id="MF_02131">
    <property type="entry name" value="HMPDK_arch"/>
    <property type="match status" value="1"/>
</dbReference>
<dbReference type="InterPro" id="IPR027510">
    <property type="entry name" value="HMPDK_MptE"/>
</dbReference>
<dbReference type="GO" id="GO:0009229">
    <property type="term" value="P:thiamine diphosphate biosynthetic process"/>
    <property type="evidence" value="ECO:0007669"/>
    <property type="project" value="InterPro"/>
</dbReference>
<gene>
    <name evidence="5 7" type="primary">mptE</name>
    <name evidence="7" type="ORF">MNV_1140042</name>
</gene>
<sequence>MKFEEWEPVYELILKDMNFDRLYDERAALSLSKLLEIKARRKMPDVIEIDALREVISGKDALVCGKAPRLAKDIKNVDFKKYVTIAADGATSVLMKGGVVPDIIVTDLDGNMEDEARANEQGAIMVVHAHGDNMDALSEEVPRLKRIIGTTQSKPLDNVYNFGGFTDGDRCVFLAQEFGARSITLIGFDFKDTNVTPLKKKKLAWAEKLINMAMGEGLFD</sequence>
<reference evidence="8" key="1">
    <citation type="submission" date="2017-06" db="EMBL/GenBank/DDBJ databases">
        <authorList>
            <person name="Cremers G."/>
        </authorList>
    </citation>
    <scope>NUCLEOTIDE SEQUENCE [LARGE SCALE GENOMIC DNA]</scope>
</reference>
<evidence type="ECO:0000256" key="3">
    <source>
        <dbReference type="ARBA" id="ARBA00022777"/>
    </source>
</evidence>
<dbReference type="GO" id="GO:0003848">
    <property type="term" value="F:2-amino-4-hydroxy-6-hydroxymethyldihydropteridine diphosphokinase activity"/>
    <property type="evidence" value="ECO:0007669"/>
    <property type="project" value="UniProtKB-UniRule"/>
</dbReference>
<dbReference type="Proteomes" id="UP000218615">
    <property type="component" value="Unassembled WGS sequence"/>
</dbReference>
<keyword evidence="3 5" id="KW-0418">Kinase</keyword>
<dbReference type="PANTHER" id="PTHR39648">
    <property type="entry name" value="6-HYDROXYMETHYL-7,8-DIHYDROPTERIN PYROPHOSPHOKINASE"/>
    <property type="match status" value="1"/>
</dbReference>
<evidence type="ECO:0000256" key="2">
    <source>
        <dbReference type="ARBA" id="ARBA00022741"/>
    </source>
</evidence>
<proteinExistence type="inferred from homology"/>
<comment type="pathway">
    <text evidence="5">Cofactor biosynthesis; 5,6,7,8-tetrahydromethanopterin biosynthesis.</text>
</comment>
<keyword evidence="1 5" id="KW-0808">Transferase</keyword>
<dbReference type="SUPFAM" id="SSF63999">
    <property type="entry name" value="Thiamin pyrophosphokinase, catalytic domain"/>
    <property type="match status" value="1"/>
</dbReference>
<keyword evidence="8" id="KW-1185">Reference proteome</keyword>
<comment type="function">
    <text evidence="5">Catalyzes the transfer of diphosphate from ATP to 6-hydroxymethyl-7,8-dihydropterin (6-HMD), leading to 6-hydroxymethyl-7,8-dihydropterin diphosphate (6-HMDP).</text>
</comment>
<dbReference type="GO" id="GO:2001118">
    <property type="term" value="P:tetrahydromethanopterin biosynthetic process"/>
    <property type="evidence" value="ECO:0007669"/>
    <property type="project" value="UniProtKB-UniRule"/>
</dbReference>
<evidence type="ECO:0000259" key="6">
    <source>
        <dbReference type="Pfam" id="PF01973"/>
    </source>
</evidence>
<evidence type="ECO:0000313" key="7">
    <source>
        <dbReference type="EMBL" id="SNQ59346.1"/>
    </source>
</evidence>
<dbReference type="Gene3D" id="3.40.50.10240">
    <property type="entry name" value="Thiamin pyrophosphokinase, catalytic domain"/>
    <property type="match status" value="1"/>
</dbReference>
<keyword evidence="2 5" id="KW-0547">Nucleotide-binding</keyword>
<evidence type="ECO:0000256" key="1">
    <source>
        <dbReference type="ARBA" id="ARBA00022679"/>
    </source>
</evidence>
<accession>A0A284VJ98</accession>
<keyword evidence="5" id="KW-0460">Magnesium</keyword>
<comment type="catalytic activity">
    <reaction evidence="5">
        <text>6-hydroxymethyl-7,8-dihydropterin + ATP = (7,8-dihydropterin-6-yl)methyl diphosphate + AMP + H(+)</text>
        <dbReference type="Rhea" id="RHEA:11412"/>
        <dbReference type="ChEBI" id="CHEBI:15378"/>
        <dbReference type="ChEBI" id="CHEBI:30616"/>
        <dbReference type="ChEBI" id="CHEBI:44841"/>
        <dbReference type="ChEBI" id="CHEBI:72950"/>
        <dbReference type="ChEBI" id="CHEBI:456215"/>
        <dbReference type="EC" id="2.7.6.3"/>
    </reaction>
</comment>
<comment type="cofactor">
    <cofactor evidence="5">
        <name>Mg(2+)</name>
        <dbReference type="ChEBI" id="CHEBI:18420"/>
    </cofactor>
</comment>
<dbReference type="GO" id="GO:0005524">
    <property type="term" value="F:ATP binding"/>
    <property type="evidence" value="ECO:0007669"/>
    <property type="project" value="UniProtKB-UniRule"/>
</dbReference>
<dbReference type="GO" id="GO:0004788">
    <property type="term" value="F:thiamine diphosphokinase activity"/>
    <property type="evidence" value="ECO:0007669"/>
    <property type="project" value="InterPro"/>
</dbReference>
<dbReference type="EMBL" id="FZMP01000018">
    <property type="protein sequence ID" value="SNQ59346.1"/>
    <property type="molecule type" value="Genomic_DNA"/>
</dbReference>
<dbReference type="OrthoDB" id="34207at2157"/>
<dbReference type="RefSeq" id="WP_096203736.1">
    <property type="nucleotide sequence ID" value="NZ_FZMP01000018.1"/>
</dbReference>
<dbReference type="InterPro" id="IPR036759">
    <property type="entry name" value="TPK_catalytic_sf"/>
</dbReference>
<dbReference type="Pfam" id="PF01973">
    <property type="entry name" value="MptE-like"/>
    <property type="match status" value="1"/>
</dbReference>
<dbReference type="GO" id="GO:0016301">
    <property type="term" value="F:kinase activity"/>
    <property type="evidence" value="ECO:0007669"/>
    <property type="project" value="UniProtKB-KW"/>
</dbReference>